<sequence length="129" mass="15330">MRSCTAVLLSVLLIAIFLLGLFLLIPFPIAIFPAIIRSQVYLRQEEDGQFPTATYYWSRLPAIQYYNFHYFNVTNPDEVLYSGKRARLVELGPYVWIETEFKQDIDFRDEGNTVYYRNNKTWVIYLVQR</sequence>
<organism evidence="7 8">
    <name type="scientific">Parelaphostrongylus tenuis</name>
    <name type="common">Meningeal worm</name>
    <dbReference type="NCBI Taxonomy" id="148309"/>
    <lineage>
        <taxon>Eukaryota</taxon>
        <taxon>Metazoa</taxon>
        <taxon>Ecdysozoa</taxon>
        <taxon>Nematoda</taxon>
        <taxon>Chromadorea</taxon>
        <taxon>Rhabditida</taxon>
        <taxon>Rhabditina</taxon>
        <taxon>Rhabditomorpha</taxon>
        <taxon>Strongyloidea</taxon>
        <taxon>Metastrongylidae</taxon>
        <taxon>Parelaphostrongylus</taxon>
    </lineage>
</organism>
<dbReference type="PANTHER" id="PTHR11923">
    <property type="entry name" value="SCAVENGER RECEPTOR CLASS B TYPE-1 SR-B1"/>
    <property type="match status" value="1"/>
</dbReference>
<evidence type="ECO:0000313" key="8">
    <source>
        <dbReference type="Proteomes" id="UP001196413"/>
    </source>
</evidence>
<dbReference type="AlphaFoldDB" id="A0AAD5WIJ2"/>
<dbReference type="EMBL" id="JAHQIW010007043">
    <property type="protein sequence ID" value="KAJ1371794.1"/>
    <property type="molecule type" value="Genomic_DNA"/>
</dbReference>
<name>A0AAD5WIJ2_PARTN</name>
<dbReference type="GO" id="GO:0005044">
    <property type="term" value="F:scavenger receptor activity"/>
    <property type="evidence" value="ECO:0007669"/>
    <property type="project" value="TreeGrafter"/>
</dbReference>
<comment type="subcellular location">
    <subcellularLocation>
        <location evidence="1">Membrane</location>
    </subcellularLocation>
</comment>
<keyword evidence="8" id="KW-1185">Reference proteome</keyword>
<keyword evidence="6" id="KW-0325">Glycoprotein</keyword>
<dbReference type="GO" id="GO:0016020">
    <property type="term" value="C:membrane"/>
    <property type="evidence" value="ECO:0007669"/>
    <property type="project" value="UniProtKB-SubCell"/>
</dbReference>
<protein>
    <submittedName>
        <fullName evidence="7">Uncharacterized protein</fullName>
    </submittedName>
</protein>
<evidence type="ECO:0000256" key="3">
    <source>
        <dbReference type="ARBA" id="ARBA00022692"/>
    </source>
</evidence>
<keyword evidence="4" id="KW-1133">Transmembrane helix</keyword>
<evidence type="ECO:0000256" key="2">
    <source>
        <dbReference type="ARBA" id="ARBA00010532"/>
    </source>
</evidence>
<gene>
    <name evidence="7" type="ORF">KIN20_033804</name>
</gene>
<dbReference type="Pfam" id="PF01130">
    <property type="entry name" value="CD36"/>
    <property type="match status" value="1"/>
</dbReference>
<comment type="similarity">
    <text evidence="2">Belongs to the CD36 family.</text>
</comment>
<keyword evidence="5" id="KW-0472">Membrane</keyword>
<dbReference type="InterPro" id="IPR002159">
    <property type="entry name" value="CD36_fam"/>
</dbReference>
<proteinExistence type="inferred from homology"/>
<comment type="caution">
    <text evidence="7">The sequence shown here is derived from an EMBL/GenBank/DDBJ whole genome shotgun (WGS) entry which is preliminary data.</text>
</comment>
<evidence type="ECO:0000256" key="6">
    <source>
        <dbReference type="ARBA" id="ARBA00023180"/>
    </source>
</evidence>
<evidence type="ECO:0000256" key="1">
    <source>
        <dbReference type="ARBA" id="ARBA00004370"/>
    </source>
</evidence>
<dbReference type="PANTHER" id="PTHR11923:SF106">
    <property type="entry name" value="SCAVENGER RECEPTOR (CD36 FAMILY) RELATED"/>
    <property type="match status" value="1"/>
</dbReference>
<reference evidence="7" key="1">
    <citation type="submission" date="2021-06" db="EMBL/GenBank/DDBJ databases">
        <title>Parelaphostrongylus tenuis whole genome reference sequence.</title>
        <authorList>
            <person name="Garwood T.J."/>
            <person name="Larsen P.A."/>
            <person name="Fountain-Jones N.M."/>
            <person name="Garbe J.R."/>
            <person name="Macchietto M.G."/>
            <person name="Kania S.A."/>
            <person name="Gerhold R.W."/>
            <person name="Richards J.E."/>
            <person name="Wolf T.M."/>
        </authorList>
    </citation>
    <scope>NUCLEOTIDE SEQUENCE</scope>
    <source>
        <strain evidence="7">MNPRO001-30</strain>
        <tissue evidence="7">Meninges</tissue>
    </source>
</reference>
<dbReference type="GO" id="GO:0005737">
    <property type="term" value="C:cytoplasm"/>
    <property type="evidence" value="ECO:0007669"/>
    <property type="project" value="TreeGrafter"/>
</dbReference>
<evidence type="ECO:0000256" key="4">
    <source>
        <dbReference type="ARBA" id="ARBA00022989"/>
    </source>
</evidence>
<accession>A0AAD5WIJ2</accession>
<dbReference type="PRINTS" id="PR01609">
    <property type="entry name" value="CD36FAMILY"/>
</dbReference>
<evidence type="ECO:0000313" key="7">
    <source>
        <dbReference type="EMBL" id="KAJ1371794.1"/>
    </source>
</evidence>
<dbReference type="Proteomes" id="UP001196413">
    <property type="component" value="Unassembled WGS sequence"/>
</dbReference>
<keyword evidence="3" id="KW-0812">Transmembrane</keyword>
<evidence type="ECO:0000256" key="5">
    <source>
        <dbReference type="ARBA" id="ARBA00023136"/>
    </source>
</evidence>